<evidence type="ECO:0000313" key="3">
    <source>
        <dbReference type="Proteomes" id="UP000239494"/>
    </source>
</evidence>
<evidence type="ECO:0000256" key="1">
    <source>
        <dbReference type="SAM" id="MobiDB-lite"/>
    </source>
</evidence>
<accession>A0A2T0SPF1</accession>
<comment type="caution">
    <text evidence="2">The sequence shown here is derived from an EMBL/GenBank/DDBJ whole genome shotgun (WGS) entry which is preliminary data.</text>
</comment>
<keyword evidence="3" id="KW-1185">Reference proteome</keyword>
<name>A0A2T0SPF1_9PSEU</name>
<dbReference type="AlphaFoldDB" id="A0A2T0SPF1"/>
<dbReference type="EMBL" id="PVTF01000014">
    <property type="protein sequence ID" value="PRY35287.1"/>
    <property type="molecule type" value="Genomic_DNA"/>
</dbReference>
<reference evidence="2 3" key="1">
    <citation type="submission" date="2018-03" db="EMBL/GenBank/DDBJ databases">
        <title>Genomic Encyclopedia of Archaeal and Bacterial Type Strains, Phase II (KMG-II): from individual species to whole genera.</title>
        <authorList>
            <person name="Goeker M."/>
        </authorList>
    </citation>
    <scope>NUCLEOTIDE SEQUENCE [LARGE SCALE GENOMIC DNA]</scope>
    <source>
        <strain evidence="2 3">DSM 44720</strain>
    </source>
</reference>
<organism evidence="2 3">
    <name type="scientific">Umezawaea tangerina</name>
    <dbReference type="NCBI Taxonomy" id="84725"/>
    <lineage>
        <taxon>Bacteria</taxon>
        <taxon>Bacillati</taxon>
        <taxon>Actinomycetota</taxon>
        <taxon>Actinomycetes</taxon>
        <taxon>Pseudonocardiales</taxon>
        <taxon>Pseudonocardiaceae</taxon>
        <taxon>Umezawaea</taxon>
    </lineage>
</organism>
<gene>
    <name evidence="2" type="ORF">CLV43_114205</name>
</gene>
<proteinExistence type="predicted"/>
<feature type="compositionally biased region" description="Polar residues" evidence="1">
    <location>
        <begin position="50"/>
        <end position="64"/>
    </location>
</feature>
<evidence type="ECO:0000313" key="2">
    <source>
        <dbReference type="EMBL" id="PRY35287.1"/>
    </source>
</evidence>
<feature type="region of interest" description="Disordered" evidence="1">
    <location>
        <begin position="44"/>
        <end position="72"/>
    </location>
</feature>
<dbReference type="Proteomes" id="UP000239494">
    <property type="component" value="Unassembled WGS sequence"/>
</dbReference>
<sequence length="72" mass="8055">MTPRRICRVCGGRRIPVEGLDRHPNCYPDDAELWPLSERLAYLAERSTRDPGQTTTETPSTNAVGATRGKTR</sequence>
<protein>
    <submittedName>
        <fullName evidence="2">Uncharacterized protein</fullName>
    </submittedName>
</protein>